<protein>
    <submittedName>
        <fullName evidence="2">Uncharacterized protein</fullName>
    </submittedName>
</protein>
<accession>A0AA88KNU0</accession>
<dbReference type="RefSeq" id="XP_044551948.1">
    <property type="nucleotide sequence ID" value="XM_044698094.1"/>
</dbReference>
<reference evidence="2 3" key="1">
    <citation type="journal article" date="2018" name="BMC Genomics">
        <title>The genome of Naegleria lovaniensis, the basis for a comparative approach to unravel pathogenicity factors of the human pathogenic amoeba N. fowleri.</title>
        <authorList>
            <person name="Liechti N."/>
            <person name="Schurch N."/>
            <person name="Bruggmann R."/>
            <person name="Wittwer M."/>
        </authorList>
    </citation>
    <scope>NUCLEOTIDE SEQUENCE [LARGE SCALE GENOMIC DNA]</scope>
    <source>
        <strain evidence="2 3">ATCC 30569</strain>
    </source>
</reference>
<proteinExistence type="predicted"/>
<evidence type="ECO:0000256" key="1">
    <source>
        <dbReference type="SAM" id="MobiDB-lite"/>
    </source>
</evidence>
<evidence type="ECO:0000313" key="2">
    <source>
        <dbReference type="EMBL" id="KAG2387956.1"/>
    </source>
</evidence>
<dbReference type="EMBL" id="PYSW02000011">
    <property type="protein sequence ID" value="KAG2387956.1"/>
    <property type="molecule type" value="Genomic_DNA"/>
</dbReference>
<evidence type="ECO:0000313" key="3">
    <source>
        <dbReference type="Proteomes" id="UP000816034"/>
    </source>
</evidence>
<gene>
    <name evidence="2" type="ORF">C9374_000806</name>
</gene>
<feature type="region of interest" description="Disordered" evidence="1">
    <location>
        <begin position="1"/>
        <end position="36"/>
    </location>
</feature>
<dbReference type="GeneID" id="68093262"/>
<organism evidence="2 3">
    <name type="scientific">Naegleria lovaniensis</name>
    <name type="common">Amoeba</name>
    <dbReference type="NCBI Taxonomy" id="51637"/>
    <lineage>
        <taxon>Eukaryota</taxon>
        <taxon>Discoba</taxon>
        <taxon>Heterolobosea</taxon>
        <taxon>Tetramitia</taxon>
        <taxon>Eutetramitia</taxon>
        <taxon>Vahlkampfiidae</taxon>
        <taxon>Naegleria</taxon>
    </lineage>
</organism>
<name>A0AA88KNU0_NAELO</name>
<keyword evidence="3" id="KW-1185">Reference proteome</keyword>
<comment type="caution">
    <text evidence="2">The sequence shown here is derived from an EMBL/GenBank/DDBJ whole genome shotgun (WGS) entry which is preliminary data.</text>
</comment>
<sequence length="331" mass="38348">MAEREDDDHFSFEKLSELAMNEESTTEPSESTEQKASYTPLFKYEGRKFKTLLFSTSASDAFHTVTLNRLQQYTDLLIVRDASSFDQNDETLMRMEILDADLICFDPYSTIKECYVSLINDRVERGELALAFFRGIDGNSAPYMLHYVNVPYVDWGNSSSFSLDIDNIRKVDSQHLDRFLRKYQSLTLKFAANREKLIDIDENGVKTLKELTATIYDSFFKLDLNGSYICGQSFSKMEKENDWITFGYGKGEHDHVGRSILVHKTYKVMFPHFYGFSEQDSQFSKDLLRCLFEYLLLEHGKRKRSLFFTRLLKSSLQGQLSDVLVLANKGD</sequence>
<feature type="compositionally biased region" description="Basic and acidic residues" evidence="1">
    <location>
        <begin position="1"/>
        <end position="16"/>
    </location>
</feature>
<feature type="compositionally biased region" description="Low complexity" evidence="1">
    <location>
        <begin position="22"/>
        <end position="31"/>
    </location>
</feature>
<dbReference type="Proteomes" id="UP000816034">
    <property type="component" value="Unassembled WGS sequence"/>
</dbReference>
<dbReference type="AlphaFoldDB" id="A0AA88KNU0"/>